<dbReference type="Proteomes" id="UP000192223">
    <property type="component" value="Unplaced"/>
</dbReference>
<keyword evidence="3" id="KW-1003">Cell membrane</keyword>
<keyword evidence="4 9" id="KW-0812">Transmembrane</keyword>
<dbReference type="FunCoup" id="A0A1W4X3K7">
    <property type="interactions" value="25"/>
</dbReference>
<comment type="similarity">
    <text evidence="2">Belongs to the organo anion transporter (TC 2.A.60) family.</text>
</comment>
<feature type="transmembrane region" description="Helical" evidence="9">
    <location>
        <begin position="317"/>
        <end position="335"/>
    </location>
</feature>
<evidence type="ECO:0000256" key="9">
    <source>
        <dbReference type="SAM" id="Phobius"/>
    </source>
</evidence>
<evidence type="ECO:0000256" key="4">
    <source>
        <dbReference type="ARBA" id="ARBA00022692"/>
    </source>
</evidence>
<dbReference type="PROSITE" id="PS51465">
    <property type="entry name" value="KAZAL_2"/>
    <property type="match status" value="1"/>
</dbReference>
<feature type="transmembrane region" description="Helical" evidence="9">
    <location>
        <begin position="371"/>
        <end position="389"/>
    </location>
</feature>
<feature type="compositionally biased region" description="Low complexity" evidence="8">
    <location>
        <begin position="745"/>
        <end position="755"/>
    </location>
</feature>
<feature type="region of interest" description="Disordered" evidence="8">
    <location>
        <begin position="653"/>
        <end position="679"/>
    </location>
</feature>
<dbReference type="KEGG" id="apln:108738186"/>
<keyword evidence="6 9" id="KW-0472">Membrane</keyword>
<feature type="transmembrane region" description="Helical" evidence="9">
    <location>
        <begin position="247"/>
        <end position="270"/>
    </location>
</feature>
<dbReference type="InterPro" id="IPR036259">
    <property type="entry name" value="MFS_trans_sf"/>
</dbReference>
<dbReference type="SUPFAM" id="SSF100895">
    <property type="entry name" value="Kazal-type serine protease inhibitors"/>
    <property type="match status" value="1"/>
</dbReference>
<evidence type="ECO:0000256" key="8">
    <source>
        <dbReference type="SAM" id="MobiDB-lite"/>
    </source>
</evidence>
<dbReference type="PANTHER" id="PTHR11388">
    <property type="entry name" value="ORGANIC ANION TRANSPORTER"/>
    <property type="match status" value="1"/>
</dbReference>
<evidence type="ECO:0000256" key="7">
    <source>
        <dbReference type="ARBA" id="ARBA00023157"/>
    </source>
</evidence>
<feature type="region of interest" description="Disordered" evidence="8">
    <location>
        <begin position="732"/>
        <end position="768"/>
    </location>
</feature>
<evidence type="ECO:0000256" key="2">
    <source>
        <dbReference type="ARBA" id="ARBA00009657"/>
    </source>
</evidence>
<dbReference type="RefSeq" id="XP_018326963.1">
    <property type="nucleotide sequence ID" value="XM_018471461.2"/>
</dbReference>
<dbReference type="OrthoDB" id="5062115at2759"/>
<dbReference type="Pfam" id="PF03137">
    <property type="entry name" value="OATP"/>
    <property type="match status" value="1"/>
</dbReference>
<feature type="domain" description="Kazal-like" evidence="10">
    <location>
        <begin position="432"/>
        <end position="486"/>
    </location>
</feature>
<feature type="transmembrane region" description="Helical" evidence="9">
    <location>
        <begin position="550"/>
        <end position="572"/>
    </location>
</feature>
<evidence type="ECO:0000256" key="1">
    <source>
        <dbReference type="ARBA" id="ARBA00004651"/>
    </source>
</evidence>
<gene>
    <name evidence="12" type="primary">LOC108738186</name>
</gene>
<feature type="transmembrane region" description="Helical" evidence="9">
    <location>
        <begin position="592"/>
        <end position="619"/>
    </location>
</feature>
<proteinExistence type="inferred from homology"/>
<keyword evidence="5 9" id="KW-1133">Transmembrane helix</keyword>
<keyword evidence="7" id="KW-1015">Disulfide bond</keyword>
<feature type="transmembrane region" description="Helical" evidence="9">
    <location>
        <begin position="94"/>
        <end position="114"/>
    </location>
</feature>
<dbReference type="GO" id="GO:0043252">
    <property type="term" value="P:sodium-independent organic anion transport"/>
    <property type="evidence" value="ECO:0007669"/>
    <property type="project" value="TreeGrafter"/>
</dbReference>
<feature type="compositionally biased region" description="Polar residues" evidence="8">
    <location>
        <begin position="659"/>
        <end position="670"/>
    </location>
</feature>
<evidence type="ECO:0000256" key="3">
    <source>
        <dbReference type="ARBA" id="ARBA00022475"/>
    </source>
</evidence>
<evidence type="ECO:0000313" key="11">
    <source>
        <dbReference type="Proteomes" id="UP000192223"/>
    </source>
</evidence>
<reference evidence="12" key="1">
    <citation type="submission" date="2025-08" db="UniProtKB">
        <authorList>
            <consortium name="RefSeq"/>
        </authorList>
    </citation>
    <scope>IDENTIFICATION</scope>
    <source>
        <tissue evidence="12">Entire body</tissue>
    </source>
</reference>
<feature type="transmembrane region" description="Helical" evidence="9">
    <location>
        <begin position="520"/>
        <end position="538"/>
    </location>
</feature>
<evidence type="ECO:0000259" key="10">
    <source>
        <dbReference type="PROSITE" id="PS51465"/>
    </source>
</evidence>
<dbReference type="GO" id="GO:0015347">
    <property type="term" value="F:sodium-independent organic anion transmembrane transporter activity"/>
    <property type="evidence" value="ECO:0007669"/>
    <property type="project" value="TreeGrafter"/>
</dbReference>
<feature type="transmembrane region" description="Helical" evidence="9">
    <location>
        <begin position="53"/>
        <end position="74"/>
    </location>
</feature>
<comment type="subcellular location">
    <subcellularLocation>
        <location evidence="1">Cell membrane</location>
        <topology evidence="1">Multi-pass membrane protein</topology>
    </subcellularLocation>
</comment>
<feature type="transmembrane region" description="Helical" evidence="9">
    <location>
        <begin position="126"/>
        <end position="146"/>
    </location>
</feature>
<dbReference type="PANTHER" id="PTHR11388:SF158">
    <property type="entry name" value="ORGANIC ANION TRANSPORTING POLYPEPTIDE 33EB"/>
    <property type="match status" value="1"/>
</dbReference>
<dbReference type="InParanoid" id="A0A1W4X3K7"/>
<dbReference type="InterPro" id="IPR002350">
    <property type="entry name" value="Kazal_dom"/>
</dbReference>
<accession>A0A1W4X3K7</accession>
<dbReference type="CDD" id="cd17336">
    <property type="entry name" value="MFS_SLCO_OATP"/>
    <property type="match status" value="1"/>
</dbReference>
<sequence>MVHPRDILRSDSNDGASQFSAPIEKLSGNPVDCGLSVFPCLNRWINLERFAKIGVLLYILIHIGVIQGALFSYFQGTSTIWKRQHGLPDNSLEWFLKLDEILCGVLALTVSYWANRIHRASWIGGLTIFQSIMGLLLIVPEVFYPFHGQVFPKDDNNLCSTTLNATTINETAGAFNEVAIGVLFFYQTFSALGKVALYAITISYIDDSVEMKNSPIFIAVVLASREVGKQVGMNLSWTVVSKESARVFLAPAFLVMSIFLFISGTLIAMFPKSLPSVLLKKAVASILDVANGVEPAEETEADDGFFKTIWRILRNKILIVNVLTSAVIFSAMVNYDLMRPIFYESYFYLPKESFDLSGYNDPWLSQITTNLIKQPFMALSIVLTGFFISKVKPQAKSLALWNGKALGFTIITFGSLAFYNCDKSLQTELGDRITTPFCSSRCICSEEILFSPVCSEIGQTTYFSACHAGCTTVENVNGIKIFGNCTCGSNIHTYVDTKATLGSCNKNCQTFWGVSQANDIIAAGFLASTIITSIMISLRCVNSVDKCVALGFHITFLGIIPYIPFRIVYLVVADLFCQYRASNGVCRLHSQGLGIFLTATTVALLIIAILLSILLCIFVRKLELYKDLKDDKDNNRVNDEELEELESRRDNHSRDYLFRTSSPSTNGNQDSRLKDFSPVSSAIPEDDIREYSNNNNNNNLEINRLITAEPERLDFSLAKGLPLVKTNIEAEVHSNPQGSDDESFKTTTDNITTKNNDSKANSILESDF</sequence>
<dbReference type="GeneID" id="108738186"/>
<evidence type="ECO:0000256" key="6">
    <source>
        <dbReference type="ARBA" id="ARBA00023136"/>
    </source>
</evidence>
<dbReference type="GO" id="GO:0016323">
    <property type="term" value="C:basolateral plasma membrane"/>
    <property type="evidence" value="ECO:0007669"/>
    <property type="project" value="TreeGrafter"/>
</dbReference>
<organism evidence="11 12">
    <name type="scientific">Agrilus planipennis</name>
    <name type="common">Emerald ash borer</name>
    <name type="synonym">Agrilus marcopoli</name>
    <dbReference type="NCBI Taxonomy" id="224129"/>
    <lineage>
        <taxon>Eukaryota</taxon>
        <taxon>Metazoa</taxon>
        <taxon>Ecdysozoa</taxon>
        <taxon>Arthropoda</taxon>
        <taxon>Hexapoda</taxon>
        <taxon>Insecta</taxon>
        <taxon>Pterygota</taxon>
        <taxon>Neoptera</taxon>
        <taxon>Endopterygota</taxon>
        <taxon>Coleoptera</taxon>
        <taxon>Polyphaga</taxon>
        <taxon>Elateriformia</taxon>
        <taxon>Buprestoidea</taxon>
        <taxon>Buprestidae</taxon>
        <taxon>Agrilinae</taxon>
        <taxon>Agrilus</taxon>
    </lineage>
</organism>
<dbReference type="AlphaFoldDB" id="A0A1W4X3K7"/>
<keyword evidence="11" id="KW-1185">Reference proteome</keyword>
<dbReference type="SUPFAM" id="SSF103473">
    <property type="entry name" value="MFS general substrate transporter"/>
    <property type="match status" value="1"/>
</dbReference>
<feature type="transmembrane region" description="Helical" evidence="9">
    <location>
        <begin position="401"/>
        <end position="419"/>
    </location>
</feature>
<name>A0A1W4X3K7_AGRPL</name>
<dbReference type="InterPro" id="IPR036058">
    <property type="entry name" value="Kazal_dom_sf"/>
</dbReference>
<protein>
    <submittedName>
        <fullName evidence="12">Solute carrier organic anion transporter family member 2A1-like</fullName>
    </submittedName>
</protein>
<feature type="compositionally biased region" description="Polar residues" evidence="8">
    <location>
        <begin position="758"/>
        <end position="768"/>
    </location>
</feature>
<dbReference type="InterPro" id="IPR004156">
    <property type="entry name" value="OATP"/>
</dbReference>
<evidence type="ECO:0000313" key="12">
    <source>
        <dbReference type="RefSeq" id="XP_018326963.1"/>
    </source>
</evidence>
<evidence type="ECO:0000256" key="5">
    <source>
        <dbReference type="ARBA" id="ARBA00022989"/>
    </source>
</evidence>